<organism evidence="1 2">
    <name type="scientific">Vigna mungo</name>
    <name type="common">Black gram</name>
    <name type="synonym">Phaseolus mungo</name>
    <dbReference type="NCBI Taxonomy" id="3915"/>
    <lineage>
        <taxon>Eukaryota</taxon>
        <taxon>Viridiplantae</taxon>
        <taxon>Streptophyta</taxon>
        <taxon>Embryophyta</taxon>
        <taxon>Tracheophyta</taxon>
        <taxon>Spermatophyta</taxon>
        <taxon>Magnoliopsida</taxon>
        <taxon>eudicotyledons</taxon>
        <taxon>Gunneridae</taxon>
        <taxon>Pentapetalae</taxon>
        <taxon>rosids</taxon>
        <taxon>fabids</taxon>
        <taxon>Fabales</taxon>
        <taxon>Fabaceae</taxon>
        <taxon>Papilionoideae</taxon>
        <taxon>50 kb inversion clade</taxon>
        <taxon>NPAAA clade</taxon>
        <taxon>indigoferoid/millettioid clade</taxon>
        <taxon>Phaseoleae</taxon>
        <taxon>Vigna</taxon>
    </lineage>
</organism>
<sequence>MAPEADFSKIGYGIEKLFCRQKSYSNPPATQNLCIHKFYPTYVATKVVHMHVEDVRCNEAASIFIAENRTELQMKGLLGQLYRFLQALEYDGWFHSSEMVPQADFAKIFFGGLKSFSNGNNPPATQNLCRYKFYPSYGATKVVQMHVEDVKCNEAASRFTPQNITGLQIKGLVGQ</sequence>
<gene>
    <name evidence="1" type="ORF">V8G54_006216</name>
</gene>
<evidence type="ECO:0000313" key="1">
    <source>
        <dbReference type="EMBL" id="WVZ18894.1"/>
    </source>
</evidence>
<dbReference type="Proteomes" id="UP001374535">
    <property type="component" value="Chromosome 2"/>
</dbReference>
<proteinExistence type="predicted"/>
<keyword evidence="2" id="KW-1185">Reference proteome</keyword>
<reference evidence="1 2" key="1">
    <citation type="journal article" date="2023" name="Life. Sci Alliance">
        <title>Evolutionary insights into 3D genome organization and epigenetic landscape of Vigna mungo.</title>
        <authorList>
            <person name="Junaid A."/>
            <person name="Singh B."/>
            <person name="Bhatia S."/>
        </authorList>
    </citation>
    <scope>NUCLEOTIDE SEQUENCE [LARGE SCALE GENOMIC DNA]</scope>
    <source>
        <strain evidence="1">Urdbean</strain>
    </source>
</reference>
<protein>
    <submittedName>
        <fullName evidence="1">Uncharacterized protein</fullName>
    </submittedName>
</protein>
<accession>A0AAQ3S4C6</accession>
<dbReference type="AlphaFoldDB" id="A0AAQ3S4C6"/>
<evidence type="ECO:0000313" key="2">
    <source>
        <dbReference type="Proteomes" id="UP001374535"/>
    </source>
</evidence>
<dbReference type="EMBL" id="CP144699">
    <property type="protein sequence ID" value="WVZ18894.1"/>
    <property type="molecule type" value="Genomic_DNA"/>
</dbReference>
<name>A0AAQ3S4C6_VIGMU</name>